<comment type="caution">
    <text evidence="1">The sequence shown here is derived from an EMBL/GenBank/DDBJ whole genome shotgun (WGS) entry which is preliminary data.</text>
</comment>
<evidence type="ECO:0000313" key="1">
    <source>
        <dbReference type="EMBL" id="RFU36698.1"/>
    </source>
</evidence>
<evidence type="ECO:0000313" key="2">
    <source>
        <dbReference type="Proteomes" id="UP000261811"/>
    </source>
</evidence>
<dbReference type="AlphaFoldDB" id="A0A372JBC9"/>
<dbReference type="Proteomes" id="UP000261811">
    <property type="component" value="Unassembled WGS sequence"/>
</dbReference>
<organism evidence="1 2">
    <name type="scientific">Actinomadura logoneensis</name>
    <dbReference type="NCBI Taxonomy" id="2293572"/>
    <lineage>
        <taxon>Bacteria</taxon>
        <taxon>Bacillati</taxon>
        <taxon>Actinomycetota</taxon>
        <taxon>Actinomycetes</taxon>
        <taxon>Streptosporangiales</taxon>
        <taxon>Thermomonosporaceae</taxon>
        <taxon>Actinomadura</taxon>
    </lineage>
</organism>
<keyword evidence="2" id="KW-1185">Reference proteome</keyword>
<reference evidence="1 2" key="1">
    <citation type="submission" date="2018-08" db="EMBL/GenBank/DDBJ databases">
        <title>Actinomadura jelena sp. nov., a novel Actinomycete isolated from soil in Chad.</title>
        <authorList>
            <person name="Shi L."/>
        </authorList>
    </citation>
    <scope>NUCLEOTIDE SEQUENCE [LARGE SCALE GENOMIC DNA]</scope>
    <source>
        <strain evidence="1 2">NEAU-G17</strain>
    </source>
</reference>
<accession>A0A372JBC9</accession>
<protein>
    <submittedName>
        <fullName evidence="1">Uncharacterized protein</fullName>
    </submittedName>
</protein>
<dbReference type="EMBL" id="QURH01001038">
    <property type="protein sequence ID" value="RFU36698.1"/>
    <property type="molecule type" value="Genomic_DNA"/>
</dbReference>
<name>A0A372JBC9_9ACTN</name>
<sequence>MDVGYALRKLQAALVARGLGPVHRSEGWNMGVLSVRAEITVWARPHGFHLTTPSVGTTRHPLVEITELAELIVRCNEDLDAAGR</sequence>
<gene>
    <name evidence="1" type="ORF">DZF91_36710</name>
</gene>
<proteinExistence type="predicted"/>